<dbReference type="GO" id="GO:0006879">
    <property type="term" value="P:intracellular iron ion homeostasis"/>
    <property type="evidence" value="ECO:0007669"/>
    <property type="project" value="TreeGrafter"/>
</dbReference>
<dbReference type="PANTHER" id="PTHR24221">
    <property type="entry name" value="ATP-BINDING CASSETTE SUB-FAMILY B"/>
    <property type="match status" value="1"/>
</dbReference>
<dbReference type="InterPro" id="IPR017871">
    <property type="entry name" value="ABC_transporter-like_CS"/>
</dbReference>
<evidence type="ECO:0000256" key="2">
    <source>
        <dbReference type="ARBA" id="ARBA00011738"/>
    </source>
</evidence>
<evidence type="ECO:0000256" key="13">
    <source>
        <dbReference type="SAM" id="MobiDB-lite"/>
    </source>
</evidence>
<comment type="subunit">
    <text evidence="2">Homodimer.</text>
</comment>
<dbReference type="GO" id="GO:0016887">
    <property type="term" value="F:ATP hydrolysis activity"/>
    <property type="evidence" value="ECO:0007669"/>
    <property type="project" value="InterPro"/>
</dbReference>
<dbReference type="GO" id="GO:0140359">
    <property type="term" value="F:ABC-type transporter activity"/>
    <property type="evidence" value="ECO:0007669"/>
    <property type="project" value="InterPro"/>
</dbReference>
<feature type="region of interest" description="Disordered" evidence="13">
    <location>
        <begin position="99"/>
        <end position="161"/>
    </location>
</feature>
<dbReference type="Pfam" id="PF00664">
    <property type="entry name" value="ABC_membrane"/>
    <property type="match status" value="1"/>
</dbReference>
<protein>
    <recommendedName>
        <fullName evidence="11">Iron-sulfur clusters transporter ATM1, mitochondrial</fullName>
    </recommendedName>
    <alternativeName>
        <fullName evidence="12">Iron-sulfur clusters transporter atm1, mitochondrial</fullName>
    </alternativeName>
</protein>
<gene>
    <name evidence="17" type="primary">ATM1_2</name>
    <name evidence="17" type="ORF">BG006_001512</name>
</gene>
<evidence type="ECO:0000313" key="18">
    <source>
        <dbReference type="Proteomes" id="UP000696485"/>
    </source>
</evidence>
<accession>A0A9P5VR79</accession>
<evidence type="ECO:0000256" key="14">
    <source>
        <dbReference type="SAM" id="Phobius"/>
    </source>
</evidence>
<dbReference type="PROSITE" id="PS00211">
    <property type="entry name" value="ABC_TRANSPORTER_1"/>
    <property type="match status" value="1"/>
</dbReference>
<feature type="domain" description="ABC transmembrane type-1" evidence="16">
    <location>
        <begin position="196"/>
        <end position="484"/>
    </location>
</feature>
<proteinExistence type="inferred from homology"/>
<feature type="compositionally biased region" description="Basic and acidic residues" evidence="13">
    <location>
        <begin position="109"/>
        <end position="119"/>
    </location>
</feature>
<evidence type="ECO:0000313" key="17">
    <source>
        <dbReference type="EMBL" id="KAF9337934.1"/>
    </source>
</evidence>
<keyword evidence="9 14" id="KW-0472">Membrane</keyword>
<evidence type="ECO:0000259" key="15">
    <source>
        <dbReference type="PROSITE" id="PS50893"/>
    </source>
</evidence>
<evidence type="ECO:0000256" key="4">
    <source>
        <dbReference type="ARBA" id="ARBA00022692"/>
    </source>
</evidence>
<sequence>MFSHGHHLGQAPLKGLVRNLISTAHHTTTRNAPSAAKTPFSLCSHPFLPASCHGLGSTSLFHSAAKQFRAPQARSTRLSGYTGKWTTSTSTSIYQRQQLRQFTSPSAPRLDRGVGKDGVGKPANGSGTQPTSLSSSAGAGATTAKQAASKGSNVATATVNENTSSADQNKLDWKIFKELSGYIWPKDDRGVKIRVVTALSLLIMGKILNVQVPFFFKDIIDKLNVDFPVESTVIGVVGAVILGYGLARAGSSIFGELRNAVFAAVAQKAIRRVSANVFEHLHRLDMSFHLTKQTGGLSRAIDRGTKGISFLLSSMVFHLLPTALEITMVCSILTYHFGPSFAAVTAATMGAYAWFTIQTTAWRTKFRKQANAADNQAATVAVESLLNFESVKYFNNEKFELKQYDDALAKYEKSSLKIASSLAFLNAGQNVIFTTSLTAMMYLAAQGVLSGTMTVGDVVMINQLVFQLSLPLNFLGSVYRELRQALVDMEALFNLQGVNVKVEEKPNAAALELGAKGGELRFEDVVFGYHPERPILKGISFVVPAGKKVAIVGPSGCGKSTLLRLLFRFYDPQSGAVYIDNQNIRDVKLDSLRSQIGVVPQETALFNTTIKKNIQYGRVTASDEEVYQAAKRAQIHDAIMKLPDKYETKVGERGLMLSGGEKQRVALSRAILKNSPIMFFDEATSALDTHTEQGLLSNIRSVLHEKGGTSMFIAHRLRTIADADEIIVLKDGQIAERGRHDELLKKDGIYKFMWDTQEGEAVF</sequence>
<dbReference type="GO" id="GO:0140466">
    <property type="term" value="P:iron-sulfur cluster export from the mitochondrion"/>
    <property type="evidence" value="ECO:0007669"/>
    <property type="project" value="UniProtKB-ARBA"/>
</dbReference>
<evidence type="ECO:0000256" key="8">
    <source>
        <dbReference type="ARBA" id="ARBA00022989"/>
    </source>
</evidence>
<dbReference type="CDD" id="cd18582">
    <property type="entry name" value="ABC_6TM_ATM1_ABCB7"/>
    <property type="match status" value="1"/>
</dbReference>
<dbReference type="PANTHER" id="PTHR24221:SF402">
    <property type="entry name" value="IRON-SULFUR CLUSTERS TRANSPORTER ABCB7, MITOCHONDRIAL"/>
    <property type="match status" value="1"/>
</dbReference>
<dbReference type="PROSITE" id="PS50893">
    <property type="entry name" value="ABC_TRANSPORTER_2"/>
    <property type="match status" value="1"/>
</dbReference>
<dbReference type="FunFam" id="3.40.50.300:FF:000186">
    <property type="entry name" value="ATP-binding cassette sub-family B member 7, mitochondrial"/>
    <property type="match status" value="1"/>
</dbReference>
<keyword evidence="5" id="KW-0547">Nucleotide-binding</keyword>
<comment type="caution">
    <text evidence="17">The sequence shown here is derived from an EMBL/GenBank/DDBJ whole genome shotgun (WGS) entry which is preliminary data.</text>
</comment>
<reference evidence="17" key="1">
    <citation type="journal article" date="2020" name="Fungal Divers.">
        <title>Resolving the Mortierellaceae phylogeny through synthesis of multi-gene phylogenetics and phylogenomics.</title>
        <authorList>
            <person name="Vandepol N."/>
            <person name="Liber J."/>
            <person name="Desiro A."/>
            <person name="Na H."/>
            <person name="Kennedy M."/>
            <person name="Barry K."/>
            <person name="Grigoriev I.V."/>
            <person name="Miller A.N."/>
            <person name="O'Donnell K."/>
            <person name="Stajich J.E."/>
            <person name="Bonito G."/>
        </authorList>
    </citation>
    <scope>NUCLEOTIDE SEQUENCE</scope>
    <source>
        <strain evidence="17">NVP1</strain>
    </source>
</reference>
<feature type="transmembrane region" description="Helical" evidence="14">
    <location>
        <begin position="228"/>
        <end position="247"/>
    </location>
</feature>
<evidence type="ECO:0000256" key="5">
    <source>
        <dbReference type="ARBA" id="ARBA00022741"/>
    </source>
</evidence>
<dbReference type="InterPro" id="IPR003439">
    <property type="entry name" value="ABC_transporter-like_ATP-bd"/>
</dbReference>
<keyword evidence="4 14" id="KW-0812">Transmembrane</keyword>
<evidence type="ECO:0000256" key="9">
    <source>
        <dbReference type="ARBA" id="ARBA00023136"/>
    </source>
</evidence>
<dbReference type="InterPro" id="IPR039421">
    <property type="entry name" value="Type_1_exporter"/>
</dbReference>
<keyword evidence="8 14" id="KW-1133">Transmembrane helix</keyword>
<evidence type="ECO:0000256" key="10">
    <source>
        <dbReference type="ARBA" id="ARBA00024363"/>
    </source>
</evidence>
<name>A0A9P5VR79_9FUNG</name>
<dbReference type="Gene3D" id="3.40.50.300">
    <property type="entry name" value="P-loop containing nucleotide triphosphate hydrolases"/>
    <property type="match status" value="1"/>
</dbReference>
<keyword evidence="7" id="KW-1278">Translocase</keyword>
<dbReference type="InterPro" id="IPR027417">
    <property type="entry name" value="P-loop_NTPase"/>
</dbReference>
<dbReference type="InterPro" id="IPR003593">
    <property type="entry name" value="AAA+_ATPase"/>
</dbReference>
<evidence type="ECO:0000256" key="3">
    <source>
        <dbReference type="ARBA" id="ARBA00022448"/>
    </source>
</evidence>
<evidence type="ECO:0000256" key="1">
    <source>
        <dbReference type="ARBA" id="ARBA00004448"/>
    </source>
</evidence>
<keyword evidence="3" id="KW-0813">Transport</keyword>
<dbReference type="SUPFAM" id="SSF90123">
    <property type="entry name" value="ABC transporter transmembrane region"/>
    <property type="match status" value="1"/>
</dbReference>
<dbReference type="Gene3D" id="1.20.1560.10">
    <property type="entry name" value="ABC transporter type 1, transmembrane domain"/>
    <property type="match status" value="1"/>
</dbReference>
<evidence type="ECO:0000256" key="7">
    <source>
        <dbReference type="ARBA" id="ARBA00022967"/>
    </source>
</evidence>
<dbReference type="InterPro" id="IPR011527">
    <property type="entry name" value="ABC1_TM_dom"/>
</dbReference>
<dbReference type="EMBL" id="JAAAUY010000013">
    <property type="protein sequence ID" value="KAF9337934.1"/>
    <property type="molecule type" value="Genomic_DNA"/>
</dbReference>
<dbReference type="SUPFAM" id="SSF52540">
    <property type="entry name" value="P-loop containing nucleoside triphosphate hydrolases"/>
    <property type="match status" value="1"/>
</dbReference>
<dbReference type="AlphaFoldDB" id="A0A9P5VR79"/>
<evidence type="ECO:0000256" key="6">
    <source>
        <dbReference type="ARBA" id="ARBA00022840"/>
    </source>
</evidence>
<keyword evidence="6" id="KW-0067">ATP-binding</keyword>
<dbReference type="Proteomes" id="UP000696485">
    <property type="component" value="Unassembled WGS sequence"/>
</dbReference>
<evidence type="ECO:0000259" key="16">
    <source>
        <dbReference type="PROSITE" id="PS50929"/>
    </source>
</evidence>
<dbReference type="PROSITE" id="PS50929">
    <property type="entry name" value="ABC_TM1F"/>
    <property type="match status" value="1"/>
</dbReference>
<feature type="transmembrane region" description="Helical" evidence="14">
    <location>
        <begin position="340"/>
        <end position="357"/>
    </location>
</feature>
<comment type="similarity">
    <text evidence="10">Belongs to the ABC transporter superfamily. ABCB family. Heavy Metal importer (TC 3.A.1.210) subfamily.</text>
</comment>
<feature type="compositionally biased region" description="Low complexity" evidence="13">
    <location>
        <begin position="131"/>
        <end position="152"/>
    </location>
</feature>
<dbReference type="GO" id="GO:0005743">
    <property type="term" value="C:mitochondrial inner membrane"/>
    <property type="evidence" value="ECO:0007669"/>
    <property type="project" value="UniProtKB-SubCell"/>
</dbReference>
<dbReference type="Pfam" id="PF00005">
    <property type="entry name" value="ABC_tran"/>
    <property type="match status" value="1"/>
</dbReference>
<evidence type="ECO:0000256" key="11">
    <source>
        <dbReference type="ARBA" id="ARBA00039906"/>
    </source>
</evidence>
<feature type="transmembrane region" description="Helical" evidence="14">
    <location>
        <begin position="195"/>
        <end position="216"/>
    </location>
</feature>
<dbReference type="CDD" id="cd03253">
    <property type="entry name" value="ABCC_ATM1_transporter"/>
    <property type="match status" value="1"/>
</dbReference>
<dbReference type="SMART" id="SM00382">
    <property type="entry name" value="AAA"/>
    <property type="match status" value="1"/>
</dbReference>
<feature type="domain" description="ABC transporter" evidence="15">
    <location>
        <begin position="520"/>
        <end position="756"/>
    </location>
</feature>
<organism evidence="17 18">
    <name type="scientific">Podila minutissima</name>
    <dbReference type="NCBI Taxonomy" id="64525"/>
    <lineage>
        <taxon>Eukaryota</taxon>
        <taxon>Fungi</taxon>
        <taxon>Fungi incertae sedis</taxon>
        <taxon>Mucoromycota</taxon>
        <taxon>Mortierellomycotina</taxon>
        <taxon>Mortierellomycetes</taxon>
        <taxon>Mortierellales</taxon>
        <taxon>Mortierellaceae</taxon>
        <taxon>Podila</taxon>
    </lineage>
</organism>
<comment type="subcellular location">
    <subcellularLocation>
        <location evidence="1">Mitochondrion inner membrane</location>
        <topology evidence="1">Multi-pass membrane protein</topology>
    </subcellularLocation>
</comment>
<keyword evidence="18" id="KW-1185">Reference proteome</keyword>
<feature type="transmembrane region" description="Helical" evidence="14">
    <location>
        <begin position="308"/>
        <end position="334"/>
    </location>
</feature>
<dbReference type="FunFam" id="1.20.1560.10:FF:000004">
    <property type="entry name" value="ATP-binding cassette sub-family B member 7"/>
    <property type="match status" value="1"/>
</dbReference>
<dbReference type="InterPro" id="IPR036640">
    <property type="entry name" value="ABC1_TM_sf"/>
</dbReference>
<dbReference type="GO" id="GO:0005524">
    <property type="term" value="F:ATP binding"/>
    <property type="evidence" value="ECO:0007669"/>
    <property type="project" value="UniProtKB-KW"/>
</dbReference>
<evidence type="ECO:0000256" key="12">
    <source>
        <dbReference type="ARBA" id="ARBA00040792"/>
    </source>
</evidence>